<name>C5BJM0_TERTT</name>
<organism evidence="1 2">
    <name type="scientific">Teredinibacter turnerae (strain ATCC 39867 / T7901)</name>
    <dbReference type="NCBI Taxonomy" id="377629"/>
    <lineage>
        <taxon>Bacteria</taxon>
        <taxon>Pseudomonadati</taxon>
        <taxon>Pseudomonadota</taxon>
        <taxon>Gammaproteobacteria</taxon>
        <taxon>Cellvibrionales</taxon>
        <taxon>Cellvibrionaceae</taxon>
        <taxon>Teredinibacter</taxon>
    </lineage>
</organism>
<evidence type="ECO:0000313" key="2">
    <source>
        <dbReference type="Proteomes" id="UP000009080"/>
    </source>
</evidence>
<proteinExistence type="predicted"/>
<dbReference type="Proteomes" id="UP000009080">
    <property type="component" value="Chromosome"/>
</dbReference>
<dbReference type="EMBL" id="CP001614">
    <property type="protein sequence ID" value="ACR11930.1"/>
    <property type="molecule type" value="Genomic_DNA"/>
</dbReference>
<dbReference type="KEGG" id="ttu:TERTU_2244"/>
<evidence type="ECO:0000313" key="1">
    <source>
        <dbReference type="EMBL" id="ACR11930.1"/>
    </source>
</evidence>
<keyword evidence="2" id="KW-1185">Reference proteome</keyword>
<reference evidence="1 2" key="1">
    <citation type="journal article" date="2009" name="PLoS ONE">
        <title>The complete genome of Teredinibacter turnerae T7901: an intracellular endosymbiont of marine wood-boring bivalves (shipworms).</title>
        <authorList>
            <person name="Yang J.C."/>
            <person name="Madupu R."/>
            <person name="Durkin A.S."/>
            <person name="Ekborg N.A."/>
            <person name="Pedamallu C.S."/>
            <person name="Hostetler J.B."/>
            <person name="Radune D."/>
            <person name="Toms B.S."/>
            <person name="Henrissat B."/>
            <person name="Coutinho P.M."/>
            <person name="Schwarz S."/>
            <person name="Field L."/>
            <person name="Trindade-Silva A.E."/>
            <person name="Soares C.A.G."/>
            <person name="Elshahawi S."/>
            <person name="Hanora A."/>
            <person name="Schmidt E.W."/>
            <person name="Haygood M.G."/>
            <person name="Posfai J."/>
            <person name="Benner J."/>
            <person name="Madinger C."/>
            <person name="Nove J."/>
            <person name="Anton B."/>
            <person name="Chaudhary K."/>
            <person name="Foster J."/>
            <person name="Holman A."/>
            <person name="Kumar S."/>
            <person name="Lessard P.A."/>
            <person name="Luyten Y.A."/>
            <person name="Slatko B."/>
            <person name="Wood N."/>
            <person name="Wu B."/>
            <person name="Teplitski M."/>
            <person name="Mougous J.D."/>
            <person name="Ward N."/>
            <person name="Eisen J.A."/>
            <person name="Badger J.H."/>
            <person name="Distel D.L."/>
        </authorList>
    </citation>
    <scope>NUCLEOTIDE SEQUENCE [LARGE SCALE GENOMIC DNA]</scope>
    <source>
        <strain evidence="2">ATCC 39867 / T7901</strain>
    </source>
</reference>
<dbReference type="HOGENOM" id="CLU_2940279_0_0_6"/>
<accession>C5BJM0</accession>
<dbReference type="AlphaFoldDB" id="C5BJM0"/>
<gene>
    <name evidence="1" type="ordered locus">TERTU_2244</name>
</gene>
<sequence>MRLNLFSDHLYRYSRYRKIEITATSGRLPCNIHNIQCKNAVIAFTGEQKENLQFDKRAKQ</sequence>
<protein>
    <submittedName>
        <fullName evidence="1">Uncharacterized protein</fullName>
    </submittedName>
</protein>